<sequence>MPVREGVVTIVQESRFQLVGDDGSAHLFILGRNAAGEADQLAPLQRRQARVRVEYARTRNLIGFVAEKISVCGESGR</sequence>
<dbReference type="RefSeq" id="WP_127731288.1">
    <property type="nucleotide sequence ID" value="NZ_SACP01000016.1"/>
</dbReference>
<protein>
    <submittedName>
        <fullName evidence="1">Uncharacterized protein</fullName>
    </submittedName>
</protein>
<dbReference type="Proteomes" id="UP000286997">
    <property type="component" value="Unassembled WGS sequence"/>
</dbReference>
<dbReference type="EMBL" id="SACP01000016">
    <property type="protein sequence ID" value="RVU16399.1"/>
    <property type="molecule type" value="Genomic_DNA"/>
</dbReference>
<reference evidence="1 2" key="1">
    <citation type="submission" date="2019-01" db="EMBL/GenBank/DDBJ databases">
        <authorList>
            <person name="Chen W.-M."/>
        </authorList>
    </citation>
    <scope>NUCLEOTIDE SEQUENCE [LARGE SCALE GENOMIC DNA]</scope>
    <source>
        <strain evidence="1 2">TER-1</strain>
    </source>
</reference>
<comment type="caution">
    <text evidence="1">The sequence shown here is derived from an EMBL/GenBank/DDBJ whole genome shotgun (WGS) entry which is preliminary data.</text>
</comment>
<gene>
    <name evidence="1" type="ORF">EOE48_17075</name>
</gene>
<organism evidence="1 2">
    <name type="scientific">Methylobacterium oryzihabitans</name>
    <dbReference type="NCBI Taxonomy" id="2499852"/>
    <lineage>
        <taxon>Bacteria</taxon>
        <taxon>Pseudomonadati</taxon>
        <taxon>Pseudomonadota</taxon>
        <taxon>Alphaproteobacteria</taxon>
        <taxon>Hyphomicrobiales</taxon>
        <taxon>Methylobacteriaceae</taxon>
        <taxon>Methylobacterium</taxon>
    </lineage>
</organism>
<evidence type="ECO:0000313" key="1">
    <source>
        <dbReference type="EMBL" id="RVU16399.1"/>
    </source>
</evidence>
<dbReference type="OrthoDB" id="7362383at2"/>
<keyword evidence="2" id="KW-1185">Reference proteome</keyword>
<name>A0A3S2V7S0_9HYPH</name>
<evidence type="ECO:0000313" key="2">
    <source>
        <dbReference type="Proteomes" id="UP000286997"/>
    </source>
</evidence>
<dbReference type="AlphaFoldDB" id="A0A3S2V7S0"/>
<accession>A0A3S2V7S0</accession>
<proteinExistence type="predicted"/>